<keyword evidence="1" id="KW-0472">Membrane</keyword>
<gene>
    <name evidence="2" type="ORF">CBM2613_B10022</name>
</gene>
<keyword evidence="1" id="KW-1133">Transmembrane helix</keyword>
<dbReference type="AlphaFoldDB" id="A0A976AZ79"/>
<evidence type="ECO:0000313" key="3">
    <source>
        <dbReference type="Proteomes" id="UP000256952"/>
    </source>
</evidence>
<reference evidence="2 3" key="1">
    <citation type="submission" date="2018-01" db="EMBL/GenBank/DDBJ databases">
        <authorList>
            <person name="Clerissi C."/>
        </authorList>
    </citation>
    <scope>NUCLEOTIDE SEQUENCE [LARGE SCALE GENOMIC DNA]</scope>
    <source>
        <strain evidence="2">Cupriavidus taiwanensis STM 8556</strain>
    </source>
</reference>
<accession>A0A976AZ79</accession>
<dbReference type="EMBL" id="OFTH01000034">
    <property type="protein sequence ID" value="SOZ65948.1"/>
    <property type="molecule type" value="Genomic_DNA"/>
</dbReference>
<evidence type="ECO:0000256" key="1">
    <source>
        <dbReference type="SAM" id="Phobius"/>
    </source>
</evidence>
<feature type="transmembrane region" description="Helical" evidence="1">
    <location>
        <begin position="25"/>
        <end position="48"/>
    </location>
</feature>
<name>A0A976AZ79_9BURK</name>
<proteinExistence type="predicted"/>
<protein>
    <submittedName>
        <fullName evidence="2">Uncharacterized protein</fullName>
    </submittedName>
</protein>
<keyword evidence="1" id="KW-0812">Transmembrane</keyword>
<evidence type="ECO:0000313" key="2">
    <source>
        <dbReference type="EMBL" id="SOZ65948.1"/>
    </source>
</evidence>
<comment type="caution">
    <text evidence="2">The sequence shown here is derived from an EMBL/GenBank/DDBJ whole genome shotgun (WGS) entry which is preliminary data.</text>
</comment>
<organism evidence="2 3">
    <name type="scientific">Cupriavidus taiwanensis</name>
    <dbReference type="NCBI Taxonomy" id="164546"/>
    <lineage>
        <taxon>Bacteria</taxon>
        <taxon>Pseudomonadati</taxon>
        <taxon>Pseudomonadota</taxon>
        <taxon>Betaproteobacteria</taxon>
        <taxon>Burkholderiales</taxon>
        <taxon>Burkholderiaceae</taxon>
        <taxon>Cupriavidus</taxon>
    </lineage>
</organism>
<sequence>MMSCLLAGAATSVVRNVVRRSHVVLVWAGGGILANPAVIGVPLVGAFYGRDPGKAEG</sequence>
<dbReference type="Proteomes" id="UP000256952">
    <property type="component" value="Chromosome CBM2613_b"/>
</dbReference>